<accession>A0AAD6Y1P5</accession>
<organism evidence="2 3">
    <name type="scientific">Mycena pura</name>
    <dbReference type="NCBI Taxonomy" id="153505"/>
    <lineage>
        <taxon>Eukaryota</taxon>
        <taxon>Fungi</taxon>
        <taxon>Dikarya</taxon>
        <taxon>Basidiomycota</taxon>
        <taxon>Agaricomycotina</taxon>
        <taxon>Agaricomycetes</taxon>
        <taxon>Agaricomycetidae</taxon>
        <taxon>Agaricales</taxon>
        <taxon>Marasmiineae</taxon>
        <taxon>Mycenaceae</taxon>
        <taxon>Mycena</taxon>
    </lineage>
</organism>
<evidence type="ECO:0000313" key="2">
    <source>
        <dbReference type="EMBL" id="KAJ7192509.1"/>
    </source>
</evidence>
<dbReference type="AlphaFoldDB" id="A0AAD6Y1P5"/>
<keyword evidence="3" id="KW-1185">Reference proteome</keyword>
<dbReference type="Proteomes" id="UP001219525">
    <property type="component" value="Unassembled WGS sequence"/>
</dbReference>
<comment type="caution">
    <text evidence="2">The sequence shown here is derived from an EMBL/GenBank/DDBJ whole genome shotgun (WGS) entry which is preliminary data.</text>
</comment>
<evidence type="ECO:0000256" key="1">
    <source>
        <dbReference type="SAM" id="MobiDB-lite"/>
    </source>
</evidence>
<name>A0AAD6Y1P5_9AGAR</name>
<evidence type="ECO:0000313" key="3">
    <source>
        <dbReference type="Proteomes" id="UP001219525"/>
    </source>
</evidence>
<gene>
    <name evidence="2" type="ORF">GGX14DRAFT_406310</name>
</gene>
<proteinExistence type="predicted"/>
<feature type="region of interest" description="Disordered" evidence="1">
    <location>
        <begin position="1"/>
        <end position="22"/>
    </location>
</feature>
<protein>
    <submittedName>
        <fullName evidence="2">Uncharacterized protein</fullName>
    </submittedName>
</protein>
<dbReference type="EMBL" id="JARJCW010000119">
    <property type="protein sequence ID" value="KAJ7192509.1"/>
    <property type="molecule type" value="Genomic_DNA"/>
</dbReference>
<sequence>MLLLQPELSRSDGGQPGATSRYHTTGISYPSYRVMRLEAGKEIASHATMKRIGRKFLADSKCETSGLWRRAADATSTIVPNTVTAHPVATYTPVFWPFHLPGWSWHLLASASDSKAGHNDSHHISLAETLPVALSRNYSNSGALTADGCVQHKAANADAKLACAPTTVLKYCVNTVDVAVTLMDVGHFSQFREEPKMRDLLRHINLDAVRHLAINPFHNVERTSAAYRECTASSLGGIKPVCGLTACVPLPLSPLPAAPALNGTYVALLAQDSEFMLKCREASEKCSSNGVAMESWGLAP</sequence>
<reference evidence="2" key="1">
    <citation type="submission" date="2023-03" db="EMBL/GenBank/DDBJ databases">
        <title>Massive genome expansion in bonnet fungi (Mycena s.s.) driven by repeated elements and novel gene families across ecological guilds.</title>
        <authorList>
            <consortium name="Lawrence Berkeley National Laboratory"/>
            <person name="Harder C.B."/>
            <person name="Miyauchi S."/>
            <person name="Viragh M."/>
            <person name="Kuo A."/>
            <person name="Thoen E."/>
            <person name="Andreopoulos B."/>
            <person name="Lu D."/>
            <person name="Skrede I."/>
            <person name="Drula E."/>
            <person name="Henrissat B."/>
            <person name="Morin E."/>
            <person name="Kohler A."/>
            <person name="Barry K."/>
            <person name="LaButti K."/>
            <person name="Morin E."/>
            <person name="Salamov A."/>
            <person name="Lipzen A."/>
            <person name="Mereny Z."/>
            <person name="Hegedus B."/>
            <person name="Baldrian P."/>
            <person name="Stursova M."/>
            <person name="Weitz H."/>
            <person name="Taylor A."/>
            <person name="Grigoriev I.V."/>
            <person name="Nagy L.G."/>
            <person name="Martin F."/>
            <person name="Kauserud H."/>
        </authorList>
    </citation>
    <scope>NUCLEOTIDE SEQUENCE</scope>
    <source>
        <strain evidence="2">9144</strain>
    </source>
</reference>